<dbReference type="Proteomes" id="UP000606921">
    <property type="component" value="Unassembled WGS sequence"/>
</dbReference>
<sequence length="132" mass="14337">MKKIMFVAAAGAALSGCVTQGEVDRVMASQRQPTPAIRAAIVRDARDYLIDPYSVRDAEISSVMDATPDGKLQFVCVKANAKNRMGGYTGRTTISVRLVGSNPVSTNPNATACAMPLLRWYPFNELENLRDI</sequence>
<protein>
    <recommendedName>
        <fullName evidence="3">Lipoprotein</fullName>
    </recommendedName>
</protein>
<evidence type="ECO:0008006" key="3">
    <source>
        <dbReference type="Google" id="ProtNLM"/>
    </source>
</evidence>
<evidence type="ECO:0000313" key="1">
    <source>
        <dbReference type="EMBL" id="CAD7026509.1"/>
    </source>
</evidence>
<comment type="caution">
    <text evidence="1">The sequence shown here is derived from an EMBL/GenBank/DDBJ whole genome shotgun (WGS) entry which is preliminary data.</text>
</comment>
<reference evidence="1 2" key="1">
    <citation type="submission" date="2020-11" db="EMBL/GenBank/DDBJ databases">
        <authorList>
            <person name="Lassalle F."/>
        </authorList>
    </citation>
    <scope>NUCLEOTIDE SEQUENCE [LARGE SCALE GENOMIC DNA]</scope>
    <source>
        <strain evidence="1 2">JC140</strain>
    </source>
</reference>
<dbReference type="EMBL" id="CABFWF030000002">
    <property type="protein sequence ID" value="CAD7026509.1"/>
    <property type="molecule type" value="Genomic_DNA"/>
</dbReference>
<accession>A0ABN7JEA0</accession>
<keyword evidence="2" id="KW-1185">Reference proteome</keyword>
<dbReference type="PROSITE" id="PS51257">
    <property type="entry name" value="PROKAR_LIPOPROTEIN"/>
    <property type="match status" value="1"/>
</dbReference>
<dbReference type="RefSeq" id="WP_142591531.1">
    <property type="nucleotide sequence ID" value="NZ_CABFWF030000002.1"/>
</dbReference>
<name>A0ABN7JEA0_9HYPH</name>
<organism evidence="1 2">
    <name type="scientific">Pseudorhizobium endolithicum</name>
    <dbReference type="NCBI Taxonomy" id="1191678"/>
    <lineage>
        <taxon>Bacteria</taxon>
        <taxon>Pseudomonadati</taxon>
        <taxon>Pseudomonadota</taxon>
        <taxon>Alphaproteobacteria</taxon>
        <taxon>Hyphomicrobiales</taxon>
        <taxon>Rhizobiaceae</taxon>
        <taxon>Rhizobium/Agrobacterium group</taxon>
        <taxon>Pseudorhizobium</taxon>
    </lineage>
</organism>
<evidence type="ECO:0000313" key="2">
    <source>
        <dbReference type="Proteomes" id="UP000606921"/>
    </source>
</evidence>
<proteinExistence type="predicted"/>
<gene>
    <name evidence="1" type="ORF">REJC140_02389</name>
</gene>